<organism evidence="7 8">
    <name type="scientific">Spirilliplanes yamanashiensis</name>
    <dbReference type="NCBI Taxonomy" id="42233"/>
    <lineage>
        <taxon>Bacteria</taxon>
        <taxon>Bacillati</taxon>
        <taxon>Actinomycetota</taxon>
        <taxon>Actinomycetes</taxon>
        <taxon>Micromonosporales</taxon>
        <taxon>Micromonosporaceae</taxon>
        <taxon>Spirilliplanes</taxon>
    </lineage>
</organism>
<evidence type="ECO:0000259" key="6">
    <source>
        <dbReference type="PROSITE" id="PS50801"/>
    </source>
</evidence>
<dbReference type="Gene3D" id="3.30.750.24">
    <property type="entry name" value="STAS domain"/>
    <property type="match status" value="1"/>
</dbReference>
<dbReference type="PANTHER" id="PTHR30385:SF4">
    <property type="entry name" value="RNA POLYMERASE SIGMA-E FACTOR"/>
    <property type="match status" value="1"/>
</dbReference>
<dbReference type="GO" id="GO:0016987">
    <property type="term" value="F:sigma factor activity"/>
    <property type="evidence" value="ECO:0007669"/>
    <property type="project" value="UniProtKB-KW"/>
</dbReference>
<dbReference type="Pfam" id="PF04545">
    <property type="entry name" value="Sigma70_r4"/>
    <property type="match status" value="1"/>
</dbReference>
<dbReference type="InterPro" id="IPR007630">
    <property type="entry name" value="RNA_pol_sigma70_r4"/>
</dbReference>
<dbReference type="RefSeq" id="WP_203936375.1">
    <property type="nucleotide sequence ID" value="NZ_BAAAGJ010000005.1"/>
</dbReference>
<dbReference type="InterPro" id="IPR002645">
    <property type="entry name" value="STAS_dom"/>
</dbReference>
<reference evidence="7" key="1">
    <citation type="submission" date="2021-01" db="EMBL/GenBank/DDBJ databases">
        <title>Whole genome shotgun sequence of Spirilliplanes yamanashiensis NBRC 15828.</title>
        <authorList>
            <person name="Komaki H."/>
            <person name="Tamura T."/>
        </authorList>
    </citation>
    <scope>NUCLEOTIDE SEQUENCE</scope>
    <source>
        <strain evidence="7">NBRC 15828</strain>
    </source>
</reference>
<dbReference type="PROSITE" id="PS50801">
    <property type="entry name" value="STAS"/>
    <property type="match status" value="1"/>
</dbReference>
<evidence type="ECO:0000313" key="8">
    <source>
        <dbReference type="Proteomes" id="UP000652013"/>
    </source>
</evidence>
<keyword evidence="1" id="KW-0805">Transcription regulation</keyword>
<gene>
    <name evidence="7" type="ORF">Sya03_04000</name>
</gene>
<keyword evidence="4" id="KW-0804">Transcription</keyword>
<evidence type="ECO:0000256" key="3">
    <source>
        <dbReference type="ARBA" id="ARBA00023125"/>
    </source>
</evidence>
<dbReference type="GO" id="GO:0006352">
    <property type="term" value="P:DNA-templated transcription initiation"/>
    <property type="evidence" value="ECO:0007669"/>
    <property type="project" value="InterPro"/>
</dbReference>
<feature type="compositionally biased region" description="Pro residues" evidence="5">
    <location>
        <begin position="32"/>
        <end position="46"/>
    </location>
</feature>
<dbReference type="InterPro" id="IPR000943">
    <property type="entry name" value="RNA_pol_sigma70"/>
</dbReference>
<dbReference type="SUPFAM" id="SSF88659">
    <property type="entry name" value="Sigma3 and sigma4 domains of RNA polymerase sigma factors"/>
    <property type="match status" value="2"/>
</dbReference>
<feature type="domain" description="STAS" evidence="6">
    <location>
        <begin position="325"/>
        <end position="423"/>
    </location>
</feature>
<dbReference type="InterPro" id="IPR007627">
    <property type="entry name" value="RNA_pol_sigma70_r2"/>
</dbReference>
<dbReference type="InterPro" id="IPR036513">
    <property type="entry name" value="STAS_dom_sf"/>
</dbReference>
<dbReference type="AlphaFoldDB" id="A0A8J4DH21"/>
<keyword evidence="2" id="KW-0731">Sigma factor</keyword>
<dbReference type="Proteomes" id="UP000652013">
    <property type="component" value="Unassembled WGS sequence"/>
</dbReference>
<dbReference type="PRINTS" id="PR00046">
    <property type="entry name" value="SIGMA70FCT"/>
</dbReference>
<keyword evidence="8" id="KW-1185">Reference proteome</keyword>
<evidence type="ECO:0000256" key="5">
    <source>
        <dbReference type="SAM" id="MobiDB-lite"/>
    </source>
</evidence>
<proteinExistence type="predicted"/>
<dbReference type="GO" id="GO:0003677">
    <property type="term" value="F:DNA binding"/>
    <property type="evidence" value="ECO:0007669"/>
    <property type="project" value="UniProtKB-KW"/>
</dbReference>
<dbReference type="InterPro" id="IPR058548">
    <property type="entry name" value="MlaB-like_STAS"/>
</dbReference>
<dbReference type="PANTHER" id="PTHR30385">
    <property type="entry name" value="SIGMA FACTOR F FLAGELLAR"/>
    <property type="match status" value="1"/>
</dbReference>
<evidence type="ECO:0000256" key="1">
    <source>
        <dbReference type="ARBA" id="ARBA00023015"/>
    </source>
</evidence>
<name>A0A8J4DH21_9ACTN</name>
<sequence>MTSPSSTEQIVIRPRPNAAPAAGHRVRDTRSPEPPAPPEPPPPPAPHADHLDTTAMDELVAAYVREAPELPPGLRRARRDAAVTAALPFAHRLARRYSGRGEPLDDLEQVAGLALVRSLDRYDPSRGPFSAYAAVTVIGELRRHFRDTGWAMHVPRRMQEASLEVGRAAAALTVRLARAPSVADLAQHLNTSEQQISVALQTVSAYAPPSLNAPRRETGGELGDAIGDLDRALSAVDDRITVGDLLGLLPERERRILTLRFYGNRTQAEIAAELGISQMHVSRLISRALTWLREAMLSDEPTRWQAATAPADTARLELSAHAGSDGSFVLTVKGELERDNAGRFRDRLLSVVRRARADCAVDLSAVPLIDAAGIAALQAGYEAARARGLRLKVCAAPRLVRRTLLSAGLLPLLDPPPTGTVPQ</sequence>
<dbReference type="InterPro" id="IPR014284">
    <property type="entry name" value="RNA_pol_sigma-70_dom"/>
</dbReference>
<feature type="region of interest" description="Disordered" evidence="5">
    <location>
        <begin position="1"/>
        <end position="50"/>
    </location>
</feature>
<dbReference type="Pfam" id="PF13466">
    <property type="entry name" value="STAS_2"/>
    <property type="match status" value="1"/>
</dbReference>
<evidence type="ECO:0000256" key="2">
    <source>
        <dbReference type="ARBA" id="ARBA00023082"/>
    </source>
</evidence>
<dbReference type="InterPro" id="IPR013325">
    <property type="entry name" value="RNA_pol_sigma_r2"/>
</dbReference>
<dbReference type="Pfam" id="PF04542">
    <property type="entry name" value="Sigma70_r2"/>
    <property type="match status" value="1"/>
</dbReference>
<keyword evidence="3" id="KW-0238">DNA-binding</keyword>
<evidence type="ECO:0000256" key="4">
    <source>
        <dbReference type="ARBA" id="ARBA00023163"/>
    </source>
</evidence>
<dbReference type="SUPFAM" id="SSF52091">
    <property type="entry name" value="SpoIIaa-like"/>
    <property type="match status" value="1"/>
</dbReference>
<dbReference type="NCBIfam" id="TIGR02937">
    <property type="entry name" value="sigma70-ECF"/>
    <property type="match status" value="1"/>
</dbReference>
<protein>
    <recommendedName>
        <fullName evidence="6">STAS domain-containing protein</fullName>
    </recommendedName>
</protein>
<dbReference type="Gene3D" id="1.10.10.10">
    <property type="entry name" value="Winged helix-like DNA-binding domain superfamily/Winged helix DNA-binding domain"/>
    <property type="match status" value="2"/>
</dbReference>
<evidence type="ECO:0000313" key="7">
    <source>
        <dbReference type="EMBL" id="GIJ01048.1"/>
    </source>
</evidence>
<accession>A0A8J4DH21</accession>
<dbReference type="InterPro" id="IPR013324">
    <property type="entry name" value="RNA_pol_sigma_r3/r4-like"/>
</dbReference>
<dbReference type="Gene3D" id="1.20.120.1810">
    <property type="match status" value="1"/>
</dbReference>
<dbReference type="EMBL" id="BOOY01000002">
    <property type="protein sequence ID" value="GIJ01048.1"/>
    <property type="molecule type" value="Genomic_DNA"/>
</dbReference>
<dbReference type="CDD" id="cd07043">
    <property type="entry name" value="STAS_anti-anti-sigma_factors"/>
    <property type="match status" value="1"/>
</dbReference>
<comment type="caution">
    <text evidence="7">The sequence shown here is derived from an EMBL/GenBank/DDBJ whole genome shotgun (WGS) entry which is preliminary data.</text>
</comment>
<dbReference type="SUPFAM" id="SSF88946">
    <property type="entry name" value="Sigma2 domain of RNA polymerase sigma factors"/>
    <property type="match status" value="1"/>
</dbReference>
<dbReference type="InterPro" id="IPR036388">
    <property type="entry name" value="WH-like_DNA-bd_sf"/>
</dbReference>
<dbReference type="CDD" id="cd06171">
    <property type="entry name" value="Sigma70_r4"/>
    <property type="match status" value="1"/>
</dbReference>